<dbReference type="InterPro" id="IPR005110">
    <property type="entry name" value="MoeA_linker/N"/>
</dbReference>
<evidence type="ECO:0000256" key="8">
    <source>
        <dbReference type="ARBA" id="ARBA00022679"/>
    </source>
</evidence>
<dbReference type="SUPFAM" id="SSF53218">
    <property type="entry name" value="Molybdenum cofactor biosynthesis proteins"/>
    <property type="match status" value="1"/>
</dbReference>
<evidence type="ECO:0000256" key="2">
    <source>
        <dbReference type="ARBA" id="ARBA00002901"/>
    </source>
</evidence>
<evidence type="ECO:0000256" key="1">
    <source>
        <dbReference type="ARBA" id="ARBA00001946"/>
    </source>
</evidence>
<keyword evidence="16" id="KW-1185">Reference proteome</keyword>
<dbReference type="InterPro" id="IPR038987">
    <property type="entry name" value="MoeA-like"/>
</dbReference>
<dbReference type="NCBIfam" id="NF045515">
    <property type="entry name" value="Glp_gephyrin"/>
    <property type="match status" value="1"/>
</dbReference>
<comment type="pathway">
    <text evidence="3 13">Cofactor biosynthesis; molybdopterin biosynthesis.</text>
</comment>
<keyword evidence="9 13" id="KW-0479">Metal-binding</keyword>
<evidence type="ECO:0000313" key="16">
    <source>
        <dbReference type="Proteomes" id="UP000298246"/>
    </source>
</evidence>
<evidence type="ECO:0000256" key="6">
    <source>
        <dbReference type="ARBA" id="ARBA00021108"/>
    </source>
</evidence>
<keyword evidence="7 13" id="KW-0500">Molybdenum</keyword>
<dbReference type="SUPFAM" id="SSF63867">
    <property type="entry name" value="MoeA C-terminal domain-like"/>
    <property type="match status" value="1"/>
</dbReference>
<dbReference type="Pfam" id="PF00994">
    <property type="entry name" value="MoCF_biosynth"/>
    <property type="match status" value="1"/>
</dbReference>
<evidence type="ECO:0000256" key="3">
    <source>
        <dbReference type="ARBA" id="ARBA00005046"/>
    </source>
</evidence>
<evidence type="ECO:0000256" key="12">
    <source>
        <dbReference type="ARBA" id="ARBA00047317"/>
    </source>
</evidence>
<evidence type="ECO:0000256" key="5">
    <source>
        <dbReference type="ARBA" id="ARBA00013269"/>
    </source>
</evidence>
<sequence>MSMPLRDSSSGLALRFGRQALGVAAARELLLSYARCMTAETLPLALALGRRLAAPLDAACDVPHFRRSGVDGYAVRAADIAGATPERPARLRVGEVIAAGDVPRRRLTPGAAARIMTGAAVPEGADTVVMLEMTDAPERAAVGVVVGIRKMLPAGSNLTPVAGEMAAGERLLDAGARIGPGEAALLAAFGHHEARVLRKPRVAIFATGAELLNVDEPLRPGRIRNSNSYMLAAQVLEAGGEPVIMPALSDDAAQVERAILRAVGDADLVLTTGGVSVGDRDVLVELFARWSGRLLFNKVALRPGSPTSAAELNGKLLLALSGNPGAAFVGFELFAAPVLRAMLGNKAPVPRPFTALLDADYPKGSAYPRYVRGMIGEENGCLRVRPAGMDKSSLMVTIKDADCLIVLPAGGSGFTRGQRVQAYPLRMP</sequence>
<comment type="function">
    <text evidence="2 13">Catalyzes the insertion of molybdate into adenylated molybdopterin with the concomitant release of AMP.</text>
</comment>
<dbReference type="Gene3D" id="3.40.980.10">
    <property type="entry name" value="MoaB/Mog-like domain"/>
    <property type="match status" value="1"/>
</dbReference>
<gene>
    <name evidence="15" type="ORF">B5M42_16255</name>
</gene>
<dbReference type="UniPathway" id="UPA00344"/>
<dbReference type="GO" id="GO:0005829">
    <property type="term" value="C:cytosol"/>
    <property type="evidence" value="ECO:0007669"/>
    <property type="project" value="TreeGrafter"/>
</dbReference>
<keyword evidence="8 13" id="KW-0808">Transferase</keyword>
<dbReference type="Gene3D" id="3.90.105.10">
    <property type="entry name" value="Molybdopterin biosynthesis moea protein, domain 2"/>
    <property type="match status" value="1"/>
</dbReference>
<dbReference type="FunFam" id="3.40.980.10:FF:000004">
    <property type="entry name" value="Molybdopterin molybdenumtransferase"/>
    <property type="match status" value="1"/>
</dbReference>
<dbReference type="PANTHER" id="PTHR10192">
    <property type="entry name" value="MOLYBDOPTERIN BIOSYNTHESIS PROTEIN"/>
    <property type="match status" value="1"/>
</dbReference>
<dbReference type="GO" id="GO:0061599">
    <property type="term" value="F:molybdopterin molybdotransferase activity"/>
    <property type="evidence" value="ECO:0007669"/>
    <property type="project" value="UniProtKB-UniRule"/>
</dbReference>
<dbReference type="GO" id="GO:0006777">
    <property type="term" value="P:Mo-molybdopterin cofactor biosynthetic process"/>
    <property type="evidence" value="ECO:0007669"/>
    <property type="project" value="UniProtKB-UniRule"/>
</dbReference>
<protein>
    <recommendedName>
        <fullName evidence="6 13">Molybdopterin molybdenumtransferase</fullName>
        <ecNumber evidence="5 13">2.10.1.1</ecNumber>
    </recommendedName>
</protein>
<dbReference type="EMBL" id="MYFO01000022">
    <property type="protein sequence ID" value="TFE85951.1"/>
    <property type="molecule type" value="Genomic_DNA"/>
</dbReference>
<dbReference type="InterPro" id="IPR005111">
    <property type="entry name" value="MoeA_C_domain_IV"/>
</dbReference>
<comment type="cofactor">
    <cofactor evidence="1 13">
        <name>Mg(2+)</name>
        <dbReference type="ChEBI" id="CHEBI:18420"/>
    </cofactor>
</comment>
<feature type="domain" description="MoaB/Mog" evidence="14">
    <location>
        <begin position="203"/>
        <end position="341"/>
    </location>
</feature>
<evidence type="ECO:0000256" key="10">
    <source>
        <dbReference type="ARBA" id="ARBA00022842"/>
    </source>
</evidence>
<dbReference type="SMART" id="SM00852">
    <property type="entry name" value="MoCF_biosynth"/>
    <property type="match status" value="1"/>
</dbReference>
<dbReference type="Gene3D" id="2.170.190.11">
    <property type="entry name" value="Molybdopterin biosynthesis moea protein, domain 3"/>
    <property type="match status" value="1"/>
</dbReference>
<proteinExistence type="inferred from homology"/>
<evidence type="ECO:0000256" key="11">
    <source>
        <dbReference type="ARBA" id="ARBA00023150"/>
    </source>
</evidence>
<dbReference type="PANTHER" id="PTHR10192:SF5">
    <property type="entry name" value="GEPHYRIN"/>
    <property type="match status" value="1"/>
</dbReference>
<dbReference type="SUPFAM" id="SSF63882">
    <property type="entry name" value="MoeA N-terminal region -like"/>
    <property type="match status" value="1"/>
</dbReference>
<dbReference type="NCBIfam" id="TIGR00177">
    <property type="entry name" value="molyb_syn"/>
    <property type="match status" value="1"/>
</dbReference>
<dbReference type="RefSeq" id="WP_230632904.1">
    <property type="nucleotide sequence ID" value="NZ_MYFO02000006.1"/>
</dbReference>
<dbReference type="AlphaFoldDB" id="A0A4Y8PXJ8"/>
<dbReference type="InterPro" id="IPR036135">
    <property type="entry name" value="MoeA_linker/N_sf"/>
</dbReference>
<evidence type="ECO:0000256" key="13">
    <source>
        <dbReference type="RuleBase" id="RU365090"/>
    </source>
</evidence>
<evidence type="ECO:0000313" key="15">
    <source>
        <dbReference type="EMBL" id="TFE85951.1"/>
    </source>
</evidence>
<dbReference type="Pfam" id="PF03454">
    <property type="entry name" value="MoeA_C"/>
    <property type="match status" value="1"/>
</dbReference>
<evidence type="ECO:0000256" key="7">
    <source>
        <dbReference type="ARBA" id="ARBA00022505"/>
    </source>
</evidence>
<keyword evidence="11 13" id="KW-0501">Molybdenum cofactor biosynthesis</keyword>
<accession>A0A4Y8PXJ8</accession>
<keyword evidence="10 13" id="KW-0460">Magnesium</keyword>
<comment type="caution">
    <text evidence="15">The sequence shown here is derived from an EMBL/GenBank/DDBJ whole genome shotgun (WGS) entry which is preliminary data.</text>
</comment>
<dbReference type="Pfam" id="PF03453">
    <property type="entry name" value="MoeA_N"/>
    <property type="match status" value="1"/>
</dbReference>
<organism evidence="15 16">
    <name type="scientific">Paenibacillus athensensis</name>
    <dbReference type="NCBI Taxonomy" id="1967502"/>
    <lineage>
        <taxon>Bacteria</taxon>
        <taxon>Bacillati</taxon>
        <taxon>Bacillota</taxon>
        <taxon>Bacilli</taxon>
        <taxon>Bacillales</taxon>
        <taxon>Paenibacillaceae</taxon>
        <taxon>Paenibacillus</taxon>
    </lineage>
</organism>
<dbReference type="EC" id="2.10.1.1" evidence="5 13"/>
<evidence type="ECO:0000256" key="9">
    <source>
        <dbReference type="ARBA" id="ARBA00022723"/>
    </source>
</evidence>
<dbReference type="InterPro" id="IPR001453">
    <property type="entry name" value="MoaB/Mog_dom"/>
</dbReference>
<evidence type="ECO:0000259" key="14">
    <source>
        <dbReference type="SMART" id="SM00852"/>
    </source>
</evidence>
<dbReference type="Gene3D" id="2.40.340.10">
    <property type="entry name" value="MoeA, C-terminal, domain IV"/>
    <property type="match status" value="1"/>
</dbReference>
<dbReference type="Proteomes" id="UP000298246">
    <property type="component" value="Unassembled WGS sequence"/>
</dbReference>
<reference evidence="15 16" key="1">
    <citation type="submission" date="2017-03" db="EMBL/GenBank/DDBJ databases">
        <title>Isolation of Levoglucosan Utilizing Bacteria.</title>
        <authorList>
            <person name="Arya A.S."/>
        </authorList>
    </citation>
    <scope>NUCLEOTIDE SEQUENCE [LARGE SCALE GENOMIC DNA]</scope>
    <source>
        <strain evidence="15 16">MEC069</strain>
    </source>
</reference>
<dbReference type="InterPro" id="IPR036688">
    <property type="entry name" value="MoeA_C_domain_IV_sf"/>
</dbReference>
<dbReference type="CDD" id="cd00887">
    <property type="entry name" value="MoeA"/>
    <property type="match status" value="1"/>
</dbReference>
<name>A0A4Y8PXJ8_9BACL</name>
<comment type="catalytic activity">
    <reaction evidence="12">
        <text>adenylyl-molybdopterin + molybdate = Mo-molybdopterin + AMP + H(+)</text>
        <dbReference type="Rhea" id="RHEA:35047"/>
        <dbReference type="ChEBI" id="CHEBI:15378"/>
        <dbReference type="ChEBI" id="CHEBI:36264"/>
        <dbReference type="ChEBI" id="CHEBI:62727"/>
        <dbReference type="ChEBI" id="CHEBI:71302"/>
        <dbReference type="ChEBI" id="CHEBI:456215"/>
        <dbReference type="EC" id="2.10.1.1"/>
    </reaction>
</comment>
<dbReference type="InterPro" id="IPR036425">
    <property type="entry name" value="MoaB/Mog-like_dom_sf"/>
</dbReference>
<comment type="similarity">
    <text evidence="4 13">Belongs to the MoeA family.</text>
</comment>
<dbReference type="GO" id="GO:0046872">
    <property type="term" value="F:metal ion binding"/>
    <property type="evidence" value="ECO:0007669"/>
    <property type="project" value="UniProtKB-UniRule"/>
</dbReference>
<evidence type="ECO:0000256" key="4">
    <source>
        <dbReference type="ARBA" id="ARBA00010763"/>
    </source>
</evidence>